<keyword evidence="3" id="KW-1185">Reference proteome</keyword>
<protein>
    <submittedName>
        <fullName evidence="2">MBL fold metallo-hydrolase</fullName>
    </submittedName>
</protein>
<dbReference type="AlphaFoldDB" id="A0AAW6U073"/>
<dbReference type="InterPro" id="IPR001279">
    <property type="entry name" value="Metallo-B-lactamas"/>
</dbReference>
<evidence type="ECO:0000259" key="1">
    <source>
        <dbReference type="Pfam" id="PF12706"/>
    </source>
</evidence>
<comment type="caution">
    <text evidence="2">The sequence shown here is derived from an EMBL/GenBank/DDBJ whole genome shotgun (WGS) entry which is preliminary data.</text>
</comment>
<dbReference type="EMBL" id="JASCXX010000008">
    <property type="protein sequence ID" value="MDI6449079.1"/>
    <property type="molecule type" value="Genomic_DNA"/>
</dbReference>
<feature type="domain" description="Metallo-beta-lactamase" evidence="1">
    <location>
        <begin position="42"/>
        <end position="247"/>
    </location>
</feature>
<name>A0AAW6U073_9BACT</name>
<dbReference type="SUPFAM" id="SSF56281">
    <property type="entry name" value="Metallo-hydrolase/oxidoreductase"/>
    <property type="match status" value="1"/>
</dbReference>
<organism evidence="2 3">
    <name type="scientific">Anaerobaca lacustris</name>
    <dbReference type="NCBI Taxonomy" id="3044600"/>
    <lineage>
        <taxon>Bacteria</taxon>
        <taxon>Pseudomonadati</taxon>
        <taxon>Planctomycetota</taxon>
        <taxon>Phycisphaerae</taxon>
        <taxon>Sedimentisphaerales</taxon>
        <taxon>Anaerobacaceae</taxon>
        <taxon>Anaerobaca</taxon>
    </lineage>
</organism>
<evidence type="ECO:0000313" key="2">
    <source>
        <dbReference type="EMBL" id="MDI6449079.1"/>
    </source>
</evidence>
<dbReference type="Proteomes" id="UP001431776">
    <property type="component" value="Unassembled WGS sequence"/>
</dbReference>
<reference evidence="2" key="1">
    <citation type="submission" date="2023-05" db="EMBL/GenBank/DDBJ databases">
        <title>Anaerotaeda fermentans gen. nov., sp. nov., a novel anaerobic planctomycete of the new family within the order Sedimentisphaerales isolated from Taman Peninsula, Russia.</title>
        <authorList>
            <person name="Khomyakova M.A."/>
            <person name="Merkel A.Y."/>
            <person name="Slobodkin A.I."/>
        </authorList>
    </citation>
    <scope>NUCLEOTIDE SEQUENCE</scope>
    <source>
        <strain evidence="2">M17dextr</strain>
    </source>
</reference>
<dbReference type="PANTHER" id="PTHR46504:SF2">
    <property type="entry name" value="TRNASE Z TRZ1"/>
    <property type="match status" value="1"/>
</dbReference>
<dbReference type="Pfam" id="PF12706">
    <property type="entry name" value="Lactamase_B_2"/>
    <property type="match status" value="1"/>
</dbReference>
<sequence length="284" mass="31572">MSSHNLSKIPLGDLDVVGYSVAGEETVVAVPQLDVCFDVGKAPDQFIAINHVLLTHGHMDHSAGFAYYLSQRNFCGMSPGTILAPAGLIRTMQEILDSWARLDGNRIPAQLVGVRPGDEYAVKPNLFARAFPTRHSPGSVGFTVLEKRKKLKSEYLGLSGPQLVEIKKQGVPIDRTLEIPLVSYLGDTSYVDFAQLDYIVHSKILIAECTFYEGEHVSRANAGRHMHVSELADLLGRLQNEHVILSHLTQRTAMGEVRKMLKKALPPEIHDKVILLMDRKYRRP</sequence>
<evidence type="ECO:0000313" key="3">
    <source>
        <dbReference type="Proteomes" id="UP001431776"/>
    </source>
</evidence>
<dbReference type="Gene3D" id="3.60.15.10">
    <property type="entry name" value="Ribonuclease Z/Hydroxyacylglutathione hydrolase-like"/>
    <property type="match status" value="1"/>
</dbReference>
<proteinExistence type="predicted"/>
<gene>
    <name evidence="2" type="ORF">QJ522_08490</name>
</gene>
<dbReference type="InterPro" id="IPR036866">
    <property type="entry name" value="RibonucZ/Hydroxyglut_hydro"/>
</dbReference>
<accession>A0AAW6U073</accession>
<dbReference type="RefSeq" id="WP_349244487.1">
    <property type="nucleotide sequence ID" value="NZ_JASCXX010000008.1"/>
</dbReference>
<dbReference type="PANTHER" id="PTHR46504">
    <property type="entry name" value="TRNASE Z TRZ1"/>
    <property type="match status" value="1"/>
</dbReference>